<gene>
    <name evidence="2" type="ORF">D7M11_11780</name>
</gene>
<dbReference type="Pfam" id="PF12982">
    <property type="entry name" value="DUF3866"/>
    <property type="match status" value="1"/>
</dbReference>
<keyword evidence="3" id="KW-1185">Reference proteome</keyword>
<name>A0A3B0CK00_9BACL</name>
<proteinExistence type="predicted"/>
<reference evidence="2 3" key="1">
    <citation type="journal article" date="2007" name="Int. J. Syst. Evol. Microbiol.">
        <title>Paenibacillus ginsengarvi sp. nov., isolated from soil from ginseng cultivation.</title>
        <authorList>
            <person name="Yoon M.H."/>
            <person name="Ten L.N."/>
            <person name="Im W.T."/>
        </authorList>
    </citation>
    <scope>NUCLEOTIDE SEQUENCE [LARGE SCALE GENOMIC DNA]</scope>
    <source>
        <strain evidence="2 3">KCTC 13059</strain>
    </source>
</reference>
<feature type="region of interest" description="Disordered" evidence="1">
    <location>
        <begin position="88"/>
        <end position="109"/>
    </location>
</feature>
<sequence length="406" mass="43387">MRTARWRGSMIVWSRGTVVGITGENGSVQEVEVLADDGSGTRKAIHYTDVRPSLRLGDHVVLNVTAEELGLDGGVGFVHDVLPASDALQMTSGGTDKEPDVQTEDDSGGTRLSGYAVSSGQRGHIVKLRFTAAQRAVLSVEEKSSPHHDVFAEPRGLDGMPVLIGELHSMLPVAAAWLRGAETKRPLRLSYVMTDGAALPLAYSRHAARLRREGFLDGMVTCGHAYGGELEAVNVYTALLAARHIQRADIVIAAMGPGIVGTGTPFGHTGTELAELIHAAAALGGVPIAIARVSFADTRERHIGISHHSLETLGKLTLVRSTVALPAGLPEPQEALLRRQWEASGCAERHELVWEPAAGPAEAERRLAAYREPVTTMGRGLRDDPAFFCSVCAAAQQALSRHRPRE</sequence>
<dbReference type="Proteomes" id="UP000282311">
    <property type="component" value="Unassembled WGS sequence"/>
</dbReference>
<evidence type="ECO:0000313" key="2">
    <source>
        <dbReference type="EMBL" id="RKN84667.1"/>
    </source>
</evidence>
<dbReference type="InterPro" id="IPR024479">
    <property type="entry name" value="DUF3866"/>
</dbReference>
<organism evidence="2 3">
    <name type="scientific">Paenibacillus ginsengarvi</name>
    <dbReference type="NCBI Taxonomy" id="400777"/>
    <lineage>
        <taxon>Bacteria</taxon>
        <taxon>Bacillati</taxon>
        <taxon>Bacillota</taxon>
        <taxon>Bacilli</taxon>
        <taxon>Bacillales</taxon>
        <taxon>Paenibacillaceae</taxon>
        <taxon>Paenibacillus</taxon>
    </lineage>
</organism>
<dbReference type="AlphaFoldDB" id="A0A3B0CK00"/>
<protein>
    <submittedName>
        <fullName evidence="2">DUF3866 family protein</fullName>
    </submittedName>
</protein>
<accession>A0A3B0CK00</accession>
<comment type="caution">
    <text evidence="2">The sequence shown here is derived from an EMBL/GenBank/DDBJ whole genome shotgun (WGS) entry which is preliminary data.</text>
</comment>
<evidence type="ECO:0000313" key="3">
    <source>
        <dbReference type="Proteomes" id="UP000282311"/>
    </source>
</evidence>
<dbReference type="EMBL" id="RBAH01000007">
    <property type="protein sequence ID" value="RKN84667.1"/>
    <property type="molecule type" value="Genomic_DNA"/>
</dbReference>
<evidence type="ECO:0000256" key="1">
    <source>
        <dbReference type="SAM" id="MobiDB-lite"/>
    </source>
</evidence>